<name>A0AAE0GI17_9CHLO</name>
<comment type="caution">
    <text evidence="1">The sequence shown here is derived from an EMBL/GenBank/DDBJ whole genome shotgun (WGS) entry which is preliminary data.</text>
</comment>
<protein>
    <submittedName>
        <fullName evidence="1">Uncharacterized protein</fullName>
    </submittedName>
</protein>
<dbReference type="EMBL" id="LGRX02005509">
    <property type="protein sequence ID" value="KAK3278333.1"/>
    <property type="molecule type" value="Genomic_DNA"/>
</dbReference>
<accession>A0AAE0GI17</accession>
<gene>
    <name evidence="1" type="ORF">CYMTET_13721</name>
</gene>
<organism evidence="1 2">
    <name type="scientific">Cymbomonas tetramitiformis</name>
    <dbReference type="NCBI Taxonomy" id="36881"/>
    <lineage>
        <taxon>Eukaryota</taxon>
        <taxon>Viridiplantae</taxon>
        <taxon>Chlorophyta</taxon>
        <taxon>Pyramimonadophyceae</taxon>
        <taxon>Pyramimonadales</taxon>
        <taxon>Pyramimonadaceae</taxon>
        <taxon>Cymbomonas</taxon>
    </lineage>
</organism>
<sequence>MRSPDQFQDNWFGIVFKLYFPVKVLDGREVLGRCYWAFGPEELVKVYGLGNVNELFTGGRRAVYPSFFEFDFALDEICNVSVLYPTFLDVRGLHDLHFVTFFDHTKKTLHPLDFTSKLVPCLLCLRASLLRTNSCAGRKFFETLEAAVTQFCARKKLAKRPHAPAVQVYCTRENLLCALSDDMLQQASLVDGVIEVVFPSAAAVESTMDTFTEVYSGKRETFSFVIVWPCKIIFRPQLDGDRVHFVMTGIIKEKRFWMELAASALLKGSPARDPFIVVIEGVHYVKCDAITTTSTCPIPGAYDLLQPGASGVPLIRYTGPQHKDKWYPHGVEMVLIRLADGVRCFYGDEYGLASDYPKGCDHEVNEPNHVLLLGSKGWCAPRTWTKVKLLALQKRPSDLMQVPSSHLTQYGLPGFRPLKTCPAICQLVLWIDDAELSWKNSMGCCDGVDSVAALNFIDIEHDSDLTIFMTSGTEGSGLMTCKIRTGLVSGVGVATVIVVELQTGVAIVHQNILQYRLEVGKEGLLY</sequence>
<reference evidence="1 2" key="1">
    <citation type="journal article" date="2015" name="Genome Biol. Evol.">
        <title>Comparative Genomics of a Bacterivorous Green Alga Reveals Evolutionary Causalities and Consequences of Phago-Mixotrophic Mode of Nutrition.</title>
        <authorList>
            <person name="Burns J.A."/>
            <person name="Paasch A."/>
            <person name="Narechania A."/>
            <person name="Kim E."/>
        </authorList>
    </citation>
    <scope>NUCLEOTIDE SEQUENCE [LARGE SCALE GENOMIC DNA]</scope>
    <source>
        <strain evidence="1 2">PLY_AMNH</strain>
    </source>
</reference>
<evidence type="ECO:0000313" key="1">
    <source>
        <dbReference type="EMBL" id="KAK3278333.1"/>
    </source>
</evidence>
<keyword evidence="2" id="KW-1185">Reference proteome</keyword>
<dbReference type="AlphaFoldDB" id="A0AAE0GI17"/>
<dbReference type="Proteomes" id="UP001190700">
    <property type="component" value="Unassembled WGS sequence"/>
</dbReference>
<proteinExistence type="predicted"/>
<evidence type="ECO:0000313" key="2">
    <source>
        <dbReference type="Proteomes" id="UP001190700"/>
    </source>
</evidence>